<proteinExistence type="inferred from homology"/>
<dbReference type="GO" id="GO:0000107">
    <property type="term" value="F:imidazoleglycerol-phosphate synthase activity"/>
    <property type="evidence" value="ECO:0007669"/>
    <property type="project" value="TreeGrafter"/>
</dbReference>
<dbReference type="SUPFAM" id="SSF51366">
    <property type="entry name" value="Ribulose-phoshate binding barrel"/>
    <property type="match status" value="1"/>
</dbReference>
<feature type="region of interest" description="Disordered" evidence="2">
    <location>
        <begin position="1439"/>
        <end position="1478"/>
    </location>
</feature>
<protein>
    <submittedName>
        <fullName evidence="3">Imidazole glycerol phosphate synthase hisHF</fullName>
    </submittedName>
</protein>
<feature type="region of interest" description="Disordered" evidence="2">
    <location>
        <begin position="2481"/>
        <end position="2532"/>
    </location>
</feature>
<dbReference type="Pfam" id="PF00977">
    <property type="entry name" value="His_biosynth"/>
    <property type="match status" value="1"/>
</dbReference>
<dbReference type="PANTHER" id="PTHR21235">
    <property type="entry name" value="IMIDAZOLE GLYCEROL PHOSPHATE SYNTHASE SUBUNIT HISF/H IGP SYNTHASE SUBUNIT HISF/H"/>
    <property type="match status" value="1"/>
</dbReference>
<feature type="region of interest" description="Disordered" evidence="2">
    <location>
        <begin position="939"/>
        <end position="981"/>
    </location>
</feature>
<dbReference type="GO" id="GO:0000105">
    <property type="term" value="P:L-histidine biosynthetic process"/>
    <property type="evidence" value="ECO:0007669"/>
    <property type="project" value="UniProtKB-KW"/>
</dbReference>
<feature type="region of interest" description="Disordered" evidence="2">
    <location>
        <begin position="2243"/>
        <end position="2286"/>
    </location>
</feature>
<comment type="caution">
    <text evidence="3">The sequence shown here is derived from an EMBL/GenBank/DDBJ whole genome shotgun (WGS) entry which is preliminary data.</text>
</comment>
<feature type="region of interest" description="Disordered" evidence="2">
    <location>
        <begin position="1556"/>
        <end position="1607"/>
    </location>
</feature>
<evidence type="ECO:0000313" key="3">
    <source>
        <dbReference type="EMBL" id="OLP82136.1"/>
    </source>
</evidence>
<feature type="region of interest" description="Disordered" evidence="2">
    <location>
        <begin position="678"/>
        <end position="708"/>
    </location>
</feature>
<sequence length="3276" mass="360423">MDPERWNALADALLAEAGDGHQTQFQEGAAEEPGAASGVGELHGPGPESIFQDGQSSPEETSLFGLFGEADALESMWADMLREVGDEREAPAGAEMPAGPNRGGAAATEEVPRERAASPARRGRGRPKGTCGSAGLREMLGRIERDRAEVAAAAAPVPGSVEYAREQKRRRLLQRRLDAGGTVVASTDACLSFSPVAVPLPGIGAQCWQILRSASISGSELHRALVAVAEATATQAASQQGINYAEMPAQKCLERFFQPGRACETQAQVAEQTGVNAGIVAPLLLQGACAAIEAGRCLWGSFLRRVYEKIDAGDWRAVFLCHRVRYDESPTLTRLRKKLLGSQESDTSQHGKVVQAEASIHVLVANEEGRLYEMRGEVPTSLSVVESTTAECLKRVRTQILGLPSIPHLSALASRFPWCLQQATVDRYAANFKAETSLLHDLIEVEPVQQEKTSPQPMSKLTLPCDVHKMHQAHKAAFSLCNADVSGMMSTSLSQHGVGVLHKLRQILATVLEHRLVIYYGEPPCPAHREAIYDLYLPVADPTSEETVDGQLGHMRRRYILSRTLNGQLHQQEVQHFCGPGCCSSREETLRKLQEYTTLALIPSKLPKFAVNRWCQQTAAISWTGLLSSHHNLLHPVLLAYTGGPTPSPTLLADDSLTVAQRNAALMDVLWAELAEDGGHQDEAGDAAEMSDGGDGQADGGGVQTDVADQPDWVKMNKKFRQKSGLWCGSLPGPRMVMLAMTVRAAEKGMALLLDMAGDEWHLRQRWRAAQGLTRDYRMLVAAKGTVTEKTFQDIVQCLQDTPAALAAVNWTAEIRCLGFRLLSRLGCGVHALLRVPHAGHPYSLFQILLGERPLSLACLRDELAHAFFERFQAEPDSFSDDALGVLEVLADLLEIDIAQVEAKHAAVRRLAMKKSMQTWTLDFQHLAAEWSCRQVAAARPATAEPEPAAHQRRADEGPRERTRGFHKDGKRKQNKGSGGGAYRAFIHDRYRGRFLTPQLLREASVLYKQLSNEEKAAYEDLGQRGKTSWSAGFKAFATPAPDAGADAASGGRPGDYDAAGALIAEDRPAALGLGHIVIQQTDFKHDLSRITSLMRAAAAKRRKVRREHLAAMQAAESQWLRQCNEAAAVFPETQTAETFATAQQGQYSQNLVSLTWRPPCAEFAQAALGECSRPSATALGLRTQLQQTFAEMTDLVREAEQPKIVFQRDRAKELFKPKMCQKFGLCVCGADGGQGKLAYKLQKKVGAELKRLCWSRRKQKSRLRILLEDARIVVMLHAALPEINAEDGSQPPVRDDTKPETLFYHIGFVNFTTWDMSVHRLHGDDSAEAQAELAERRCRHADEICLQSPALDAGLDTSERSRVCFLKFYAAALQDIDFEVAYNMALFRMCDSSDDDLSAGRMRPGYLRVFPLSGTEEDGEPFGLNVWLGRSLEVPPVRRRQPRPAAAAAVARAPAARPGQSRKRRRRETSASDADAAALESLESLEDVADVLPEADHDSDLASLSEDGGEDEDEAEAWEYFDHVNAAPLTDAEDEGQGDEEPEDAELASLDIPGRGLSDEEACVPSECSVSGDSSGSSDSSDSNSSSHSNPSDTDTSAGGDEDEDEAEAMRIVRAAAVREDVFTLPDGNGAIHFSCSGNYLRAHCPVHGEACRRQRTTRASDAIARAGQGRPVGVLVSWLLRAGEVHSAEDHKKMRVSSHHTRQRAREQFYSYPGGQDFADLYERARLPGEPSERCRGRKSEAEIMNAQEAASWEVQSANWRGSLQVPPEFSPVTRAHTALLQQKSKRVRDVIDCTAMQIWKKARVDFKSSPAQLQTTLGDTVLDCSQSHDRRAYCSPTGPARCLTTSSLLWSYKLGRMLMPLEHLFLQGYPASTTCPPQMTGNDLRNLAGEGIALPCLASLVWCLFMLKGNTDAMHMSRQEQGLICPICGSSSEDVDWAVDPKDPGVKLEGCRVDVSLGVQMHPELTFKQFAAEYNDEARPQFRADVDKARAIYLHKLEMKKDDMSLECNADVLWVTAYGCSLKVDGVWEGTELFYDVGVLTANEIVAQFKVTPKDLKLKSTSMKNEHGENFTAFLVSLKGLDYGNCASMRKLRVYSRVSVEHNQLLLRAEDQVAEGQSKRWLQYGSRTERQKRPEGAKVCQRLKLSTLEEIGQEAAQVLADRRDKVREAQGLPPLGLDGEAAASGDGDNQGSDNENENVPGEHQQGEGGDELAQLLEDAQNPSAARPSVEAVPSALAKLGEEQAESKRRKRPVEVPALQDAEPGADDRSDATAGRTRGQTEFGDLEHEDPEMFQVAVKHRELIKGSAKAPVFWSQLNVKKAFAKDWDGRTLTAVGADRAYKTFTAAAEKSKRPVPKEANVLKERIALCEAVRDLADSKKLANFKLATVQNHLELLADFLPDFPVDLQAKITVRMSQSKLADIMQMPNTELEEAVLKMKEWSALLLPWTSAEHPVQVELLDSQKPSLRPVVYAVRASMDGMEEDGGDVDPERVLDSLMPGGKNDESEEEEEAEDEPGSSKKVPQPEEDPNSLAVKALAEAYTSLCEDDSFANMLHKAKDSNYFFLLKAFAEPFLAGCQGEDGTISLPAFLREEKWTPVRETIERTVRFCEMALCLISPATHAMHSDAVHYFLRYKGPNVWCRVVRSHLTAVTKPEGNSPKEKEEAAYRTFLVNLVSDVQRTAATLVEANPVFQKVTGIVESREPTVDELKFVGEKYDWLLKNLRKGQMNSVGKLFVQHLNQYAQFIYHGDEQSTTADTVAFLLKELRRHRGCEAAEKRLCAWSAQHNQSLIKKELLGAIRSYVTSADADAKCFPTACLDLKLVESQLRQMKASSFTDEDAVHLLRRAMAYMLKDGYRKATDYYNEDEMKNVATMVRLLRTFLEVVQHPRKELLQKMIDLLQAGCGFNLGLKEYCVGKDTEARVREDAQQKVLKKLVKDRKATQTFMKDVQAELAAAQPTDALPDKLSDITNPGDMPLMLDLMMTWELDSESIVDAVELIAASNIEHSKKLQCQLQKVCDPYWKQDETWHLDLPNQDDLKEVLKKGQSTLGKLDTVTLRAQLDSVEKDLDQLEKFSEYFDPRNSGVQTEVVGQLIAEVEATKKLMTGVSIIFCEAVMIFAITAMSGGADKRKNTALVQSVSTMVSNGKRGMKADMVQKALWARSLTLAPAKQGGEKSPETCRNCIDRDGQGNGYELELVRQVKGCCTLPVIASSGAGGPEHFEDALGPSGGADAALAAGIFHREEANASVKKAAVNISPLLCAAKDLQPATMRQA</sequence>
<keyword evidence="1" id="KW-0028">Amino-acid biosynthesis</keyword>
<name>A0A1Q9CGY6_SYMMI</name>
<feature type="compositionally biased region" description="Low complexity" evidence="2">
    <location>
        <begin position="27"/>
        <end position="40"/>
    </location>
</feature>
<feature type="compositionally biased region" description="Low complexity" evidence="2">
    <location>
        <begin position="91"/>
        <end position="100"/>
    </location>
</feature>
<comment type="similarity">
    <text evidence="1">Belongs to the HisA/HisF family.</text>
</comment>
<feature type="compositionally biased region" description="Acidic residues" evidence="2">
    <location>
        <begin position="2507"/>
        <end position="2518"/>
    </location>
</feature>
<dbReference type="InterPro" id="IPR006062">
    <property type="entry name" value="His_biosynth"/>
</dbReference>
<dbReference type="Proteomes" id="UP000186817">
    <property type="component" value="Unassembled WGS sequence"/>
</dbReference>
<evidence type="ECO:0000256" key="2">
    <source>
        <dbReference type="SAM" id="MobiDB-lite"/>
    </source>
</evidence>
<dbReference type="InterPro" id="IPR013785">
    <property type="entry name" value="Aldolase_TIM"/>
</dbReference>
<dbReference type="OrthoDB" id="427544at2759"/>
<dbReference type="EMBL" id="LSRX01001221">
    <property type="protein sequence ID" value="OLP82136.1"/>
    <property type="molecule type" value="Genomic_DNA"/>
</dbReference>
<evidence type="ECO:0000256" key="1">
    <source>
        <dbReference type="RuleBase" id="RU003657"/>
    </source>
</evidence>
<feature type="compositionally biased region" description="Low complexity" evidence="2">
    <location>
        <begin position="1570"/>
        <end position="1600"/>
    </location>
</feature>
<dbReference type="InterPro" id="IPR050064">
    <property type="entry name" value="IGPS_HisA/HisF"/>
</dbReference>
<feature type="region of interest" description="Disordered" evidence="2">
    <location>
        <begin position="18"/>
        <end position="61"/>
    </location>
</feature>
<keyword evidence="4" id="KW-1185">Reference proteome</keyword>
<gene>
    <name evidence="3" type="primary">HIS7</name>
    <name evidence="3" type="ORF">AK812_SmicGene37235</name>
</gene>
<organism evidence="3 4">
    <name type="scientific">Symbiodinium microadriaticum</name>
    <name type="common">Dinoflagellate</name>
    <name type="synonym">Zooxanthella microadriatica</name>
    <dbReference type="NCBI Taxonomy" id="2951"/>
    <lineage>
        <taxon>Eukaryota</taxon>
        <taxon>Sar</taxon>
        <taxon>Alveolata</taxon>
        <taxon>Dinophyceae</taxon>
        <taxon>Suessiales</taxon>
        <taxon>Symbiodiniaceae</taxon>
        <taxon>Symbiodinium</taxon>
    </lineage>
</organism>
<dbReference type="Gene3D" id="3.20.20.70">
    <property type="entry name" value="Aldolase class I"/>
    <property type="match status" value="1"/>
</dbReference>
<feature type="region of interest" description="Disordered" evidence="2">
    <location>
        <begin position="2173"/>
        <end position="2211"/>
    </location>
</feature>
<dbReference type="InterPro" id="IPR011060">
    <property type="entry name" value="RibuloseP-bd_barrel"/>
</dbReference>
<dbReference type="PANTHER" id="PTHR21235:SF2">
    <property type="entry name" value="IMIDAZOLE GLYCEROL PHOSPHATE SYNTHASE HISHF"/>
    <property type="match status" value="1"/>
</dbReference>
<feature type="compositionally biased region" description="Gly residues" evidence="2">
    <location>
        <begin position="693"/>
        <end position="703"/>
    </location>
</feature>
<keyword evidence="1" id="KW-0368">Histidine biosynthesis</keyword>
<feature type="compositionally biased region" description="Low complexity" evidence="2">
    <location>
        <begin position="1444"/>
        <end position="1459"/>
    </location>
</feature>
<evidence type="ECO:0000313" key="4">
    <source>
        <dbReference type="Proteomes" id="UP000186817"/>
    </source>
</evidence>
<reference evidence="3 4" key="1">
    <citation type="submission" date="2016-02" db="EMBL/GenBank/DDBJ databases">
        <title>Genome analysis of coral dinoflagellate symbionts highlights evolutionary adaptations to a symbiotic lifestyle.</title>
        <authorList>
            <person name="Aranda M."/>
            <person name="Li Y."/>
            <person name="Liew Y.J."/>
            <person name="Baumgarten S."/>
            <person name="Simakov O."/>
            <person name="Wilson M."/>
            <person name="Piel J."/>
            <person name="Ashoor H."/>
            <person name="Bougouffa S."/>
            <person name="Bajic V.B."/>
            <person name="Ryu T."/>
            <person name="Ravasi T."/>
            <person name="Bayer T."/>
            <person name="Micklem G."/>
            <person name="Kim H."/>
            <person name="Bhak J."/>
            <person name="Lajeunesse T.C."/>
            <person name="Voolstra C.R."/>
        </authorList>
    </citation>
    <scope>NUCLEOTIDE SEQUENCE [LARGE SCALE GENOMIC DNA]</scope>
    <source>
        <strain evidence="3 4">CCMP2467</strain>
    </source>
</reference>
<feature type="compositionally biased region" description="Basic and acidic residues" evidence="2">
    <location>
        <begin position="948"/>
        <end position="968"/>
    </location>
</feature>
<feature type="region of interest" description="Disordered" evidence="2">
    <location>
        <begin position="91"/>
        <end position="134"/>
    </location>
</feature>
<accession>A0A1Q9CGY6</accession>